<dbReference type="InterPro" id="IPR051271">
    <property type="entry name" value="2C-system_Tx_regulators"/>
</dbReference>
<comment type="caution">
    <text evidence="3">The sequence shown here is derived from an EMBL/GenBank/DDBJ whole genome shotgun (WGS) entry which is preliminary data.</text>
</comment>
<dbReference type="InterPro" id="IPR013972">
    <property type="entry name" value="YcbB"/>
</dbReference>
<proteinExistence type="predicted"/>
<dbReference type="PANTHER" id="PTHR45526:SF1">
    <property type="entry name" value="TRANSCRIPTIONAL REGULATORY PROTEIN DCUR-RELATED"/>
    <property type="match status" value="1"/>
</dbReference>
<gene>
    <name evidence="3" type="ORF">KQI42_18215</name>
</gene>
<dbReference type="PANTHER" id="PTHR45526">
    <property type="entry name" value="TRANSCRIPTIONAL REGULATORY PROTEIN DPIA"/>
    <property type="match status" value="1"/>
</dbReference>
<dbReference type="Pfam" id="PF00072">
    <property type="entry name" value="Response_reg"/>
    <property type="match status" value="1"/>
</dbReference>
<dbReference type="Proteomes" id="UP000749471">
    <property type="component" value="Unassembled WGS sequence"/>
</dbReference>
<evidence type="ECO:0000313" key="3">
    <source>
        <dbReference type="EMBL" id="MBU5439948.1"/>
    </source>
</evidence>
<protein>
    <submittedName>
        <fullName evidence="3">Response regulator</fullName>
    </submittedName>
</protein>
<keyword evidence="4" id="KW-1185">Reference proteome</keyword>
<dbReference type="SMART" id="SM00448">
    <property type="entry name" value="REC"/>
    <property type="match status" value="1"/>
</dbReference>
<feature type="domain" description="Response regulatory" evidence="2">
    <location>
        <begin position="2"/>
        <end position="118"/>
    </location>
</feature>
<accession>A0ABS6EAI6</accession>
<feature type="modified residue" description="4-aspartylphosphate" evidence="1">
    <location>
        <position position="53"/>
    </location>
</feature>
<dbReference type="Pfam" id="PF08664">
    <property type="entry name" value="YcbB"/>
    <property type="match status" value="1"/>
</dbReference>
<sequence>MKIFILDDDLSIIRILKKIIFDRNLGIVIGDASEGKEGLEEILATEPDLVLIDMLMSDKDGLSIVKELKEIGLKTQFIMISQVSSKQMVEKAYRYGVEYYIYKPINALEVETIIKRLKDKIELENKMMKLQQIFNDIPPLNQNDLSTTYCEQTINAALLKLGVIGEKGSKDIVKVVKFVVENKININDITIREICSQFTENPKSMEQRIRRTVNIALGNLASLGIEDYMNETFVEYSNTLFNFEQVKKEMDYIRQKSMIRGSINIKKFLTGLAMHCENKNN</sequence>
<organism evidence="3 4">
    <name type="scientific">Tissierella simiarum</name>
    <dbReference type="NCBI Taxonomy" id="2841534"/>
    <lineage>
        <taxon>Bacteria</taxon>
        <taxon>Bacillati</taxon>
        <taxon>Bacillota</taxon>
        <taxon>Tissierellia</taxon>
        <taxon>Tissierellales</taxon>
        <taxon>Tissierellaceae</taxon>
        <taxon>Tissierella</taxon>
    </lineage>
</organism>
<evidence type="ECO:0000256" key="1">
    <source>
        <dbReference type="PROSITE-ProRule" id="PRU00169"/>
    </source>
</evidence>
<keyword evidence="1" id="KW-0597">Phosphoprotein</keyword>
<evidence type="ECO:0000313" key="4">
    <source>
        <dbReference type="Proteomes" id="UP000749471"/>
    </source>
</evidence>
<reference evidence="3 4" key="1">
    <citation type="submission" date="2021-06" db="EMBL/GenBank/DDBJ databases">
        <authorList>
            <person name="Sun Q."/>
            <person name="Li D."/>
        </authorList>
    </citation>
    <scope>NUCLEOTIDE SEQUENCE [LARGE SCALE GENOMIC DNA]</scope>
    <source>
        <strain evidence="3 4">MSJ-40</strain>
    </source>
</reference>
<dbReference type="EMBL" id="JAHLPM010000021">
    <property type="protein sequence ID" value="MBU5439948.1"/>
    <property type="molecule type" value="Genomic_DNA"/>
</dbReference>
<dbReference type="RefSeq" id="WP_216521843.1">
    <property type="nucleotide sequence ID" value="NZ_JAHLPM010000021.1"/>
</dbReference>
<dbReference type="PROSITE" id="PS50110">
    <property type="entry name" value="RESPONSE_REGULATORY"/>
    <property type="match status" value="1"/>
</dbReference>
<evidence type="ECO:0000259" key="2">
    <source>
        <dbReference type="PROSITE" id="PS50110"/>
    </source>
</evidence>
<name>A0ABS6EAI6_9FIRM</name>
<dbReference type="InterPro" id="IPR001789">
    <property type="entry name" value="Sig_transdc_resp-reg_receiver"/>
</dbReference>